<sequence>KHGVDSTEAQIAQHRAELARTREFVYSDDSPYWTKWYKLKGKVRWVWNQLKLKGYYIVAAEIERSREVFCNRIEEESNCEGLSSARNAAVEALNKWEQEDDRTDWNEAKPKYDAELAKWNEFKPKGEEYAEVLEEKICKCVRTSLTVHATAQDYEISTLKNELSQKGREAQQIGELHGRTNELDATVEEMRTWIQSLIHMNQSLINGQCKQLEEFEASARTTLEQEWQIWLERTTSTHTNLVNWIQERIAEMAALEKEEAAARNDYKHEFYDSIKEIDNRRLALKEMLSGSIFD</sequence>
<reference evidence="1 2" key="1">
    <citation type="submission" date="2017-03" db="EMBL/GenBank/DDBJ databases">
        <title>An alternative strategy for trypanosome survival in the mammalian bloodstream revealed through genome and transcriptome analysis of the ubiquitous bovine parasite Trypanosoma (Megatrypanum) theileri.</title>
        <authorList>
            <person name="Kelly S."/>
            <person name="Ivens A."/>
            <person name="Mott A."/>
            <person name="O'Neill E."/>
            <person name="Emms D."/>
            <person name="Macleod O."/>
            <person name="Voorheis P."/>
            <person name="Matthews J."/>
            <person name="Matthews K."/>
            <person name="Carrington M."/>
        </authorList>
    </citation>
    <scope>NUCLEOTIDE SEQUENCE [LARGE SCALE GENOMIC DNA]</scope>
    <source>
        <strain evidence="1">Edinburgh</strain>
    </source>
</reference>
<dbReference type="STRING" id="67003.A0A1X0P153"/>
<dbReference type="VEuPathDB" id="TriTrypDB:TM35_000084400"/>
<proteinExistence type="predicted"/>
<protein>
    <submittedName>
        <fullName evidence="1">Uncharacterized protein</fullName>
    </submittedName>
</protein>
<feature type="non-terminal residue" evidence="1">
    <location>
        <position position="1"/>
    </location>
</feature>
<dbReference type="AlphaFoldDB" id="A0A1X0P153"/>
<gene>
    <name evidence="1" type="ORF">TM35_000084400</name>
</gene>
<evidence type="ECO:0000313" key="2">
    <source>
        <dbReference type="Proteomes" id="UP000192257"/>
    </source>
</evidence>
<organism evidence="1 2">
    <name type="scientific">Trypanosoma theileri</name>
    <dbReference type="NCBI Taxonomy" id="67003"/>
    <lineage>
        <taxon>Eukaryota</taxon>
        <taxon>Discoba</taxon>
        <taxon>Euglenozoa</taxon>
        <taxon>Kinetoplastea</taxon>
        <taxon>Metakinetoplastina</taxon>
        <taxon>Trypanosomatida</taxon>
        <taxon>Trypanosomatidae</taxon>
        <taxon>Trypanosoma</taxon>
    </lineage>
</organism>
<comment type="caution">
    <text evidence="1">The sequence shown here is derived from an EMBL/GenBank/DDBJ whole genome shotgun (WGS) entry which is preliminary data.</text>
</comment>
<evidence type="ECO:0000313" key="1">
    <source>
        <dbReference type="EMBL" id="ORC90642.1"/>
    </source>
</evidence>
<accession>A0A1X0P153</accession>
<dbReference type="RefSeq" id="XP_028884708.1">
    <property type="nucleotide sequence ID" value="XM_029024305.1"/>
</dbReference>
<dbReference type="EMBL" id="NBCO01000008">
    <property type="protein sequence ID" value="ORC90642.1"/>
    <property type="molecule type" value="Genomic_DNA"/>
</dbReference>
<name>A0A1X0P153_9TRYP</name>
<dbReference type="GeneID" id="39984085"/>
<dbReference type="Proteomes" id="UP000192257">
    <property type="component" value="Unassembled WGS sequence"/>
</dbReference>
<keyword evidence="2" id="KW-1185">Reference proteome</keyword>